<evidence type="ECO:0000313" key="7">
    <source>
        <dbReference type="Proteomes" id="UP000824280"/>
    </source>
</evidence>
<evidence type="ECO:0000256" key="2">
    <source>
        <dbReference type="ARBA" id="ARBA00022692"/>
    </source>
</evidence>
<dbReference type="InterPro" id="IPR051598">
    <property type="entry name" value="TSUP/Inactive_protease-like"/>
</dbReference>
<keyword evidence="3 5" id="KW-1133">Transmembrane helix</keyword>
<evidence type="ECO:0000313" key="6">
    <source>
        <dbReference type="EMBL" id="QZD86891.1"/>
    </source>
</evidence>
<reference evidence="6 7" key="1">
    <citation type="submission" date="2021-08" db="EMBL/GenBank/DDBJ databases">
        <title>Comparative Genomics Analysis of the Genus Qipengyuania Reveals Extensive Genetic Diversity and Metabolic Versatility, Including the Description of Fifteen Novel Species.</title>
        <authorList>
            <person name="Liu Y."/>
        </authorList>
    </citation>
    <scope>NUCLEOTIDE SEQUENCE [LARGE SCALE GENOMIC DNA]</scope>
    <source>
        <strain evidence="6 7">1XM2-8</strain>
    </source>
</reference>
<comment type="similarity">
    <text evidence="5">Belongs to the 4-toluene sulfonate uptake permease (TSUP) (TC 2.A.102) family.</text>
</comment>
<dbReference type="PANTHER" id="PTHR43701">
    <property type="entry name" value="MEMBRANE TRANSPORTER PROTEIN MJ0441-RELATED"/>
    <property type="match status" value="1"/>
</dbReference>
<keyword evidence="5" id="KW-1003">Cell membrane</keyword>
<dbReference type="PANTHER" id="PTHR43701:SF12">
    <property type="entry name" value="MEMBRANE TRANSPORTER PROTEIN YTNM-RELATED"/>
    <property type="match status" value="1"/>
</dbReference>
<dbReference type="InterPro" id="IPR002781">
    <property type="entry name" value="TM_pro_TauE-like"/>
</dbReference>
<keyword evidence="2 5" id="KW-0812">Transmembrane</keyword>
<gene>
    <name evidence="6" type="ORF">K3166_11965</name>
</gene>
<feature type="transmembrane region" description="Helical" evidence="5">
    <location>
        <begin position="81"/>
        <end position="101"/>
    </location>
</feature>
<dbReference type="Proteomes" id="UP000824280">
    <property type="component" value="Chromosome"/>
</dbReference>
<sequence length="255" mass="26284">MFEIFDASFEELLPLIAIGFVAQLVDGALGMAFGAISTTLLVGFLGMPPAQASYRVHVIKCFTTAISGISHAIGGNIDKRMFLQVVFPGILGGALGAYGLSHVDGEFIKPFVFVYLTLIGIILIGKGLHSKPKHRVPKAVTPFGFVGGLLDALGGGGWGPVVSSGLLLQGSEPRKVVGSVNSAEFFVTMAISGAFLGQFGFEQVAGAALGLLIGGVLAAPFGAVAAKYLPANVMLVLVGSVLTVTTGYWLIDSLA</sequence>
<proteinExistence type="inferred from homology"/>
<accession>A0ABX8ZD08</accession>
<keyword evidence="7" id="KW-1185">Reference proteome</keyword>
<comment type="subcellular location">
    <subcellularLocation>
        <location evidence="5">Cell membrane</location>
        <topology evidence="5">Multi-pass membrane protein</topology>
    </subcellularLocation>
    <subcellularLocation>
        <location evidence="1">Membrane</location>
        <topology evidence="1">Multi-pass membrane protein</topology>
    </subcellularLocation>
</comment>
<organism evidence="6 7">
    <name type="scientific">Qipengyuania psychrotolerans</name>
    <dbReference type="NCBI Taxonomy" id="2867238"/>
    <lineage>
        <taxon>Bacteria</taxon>
        <taxon>Pseudomonadati</taxon>
        <taxon>Pseudomonadota</taxon>
        <taxon>Alphaproteobacteria</taxon>
        <taxon>Sphingomonadales</taxon>
        <taxon>Erythrobacteraceae</taxon>
        <taxon>Qipengyuania</taxon>
    </lineage>
</organism>
<dbReference type="Pfam" id="PF01925">
    <property type="entry name" value="TauE"/>
    <property type="match status" value="1"/>
</dbReference>
<keyword evidence="4 5" id="KW-0472">Membrane</keyword>
<evidence type="ECO:0000256" key="1">
    <source>
        <dbReference type="ARBA" id="ARBA00004141"/>
    </source>
</evidence>
<feature type="transmembrane region" description="Helical" evidence="5">
    <location>
        <begin position="107"/>
        <end position="125"/>
    </location>
</feature>
<feature type="transmembrane region" description="Helical" evidence="5">
    <location>
        <begin position="207"/>
        <end position="226"/>
    </location>
</feature>
<feature type="transmembrane region" description="Helical" evidence="5">
    <location>
        <begin position="12"/>
        <end position="45"/>
    </location>
</feature>
<evidence type="ECO:0000256" key="3">
    <source>
        <dbReference type="ARBA" id="ARBA00022989"/>
    </source>
</evidence>
<evidence type="ECO:0000256" key="5">
    <source>
        <dbReference type="RuleBase" id="RU363041"/>
    </source>
</evidence>
<dbReference type="EMBL" id="CP081297">
    <property type="protein sequence ID" value="QZD86891.1"/>
    <property type="molecule type" value="Genomic_DNA"/>
</dbReference>
<evidence type="ECO:0000256" key="4">
    <source>
        <dbReference type="ARBA" id="ARBA00023136"/>
    </source>
</evidence>
<name>A0ABX8ZD08_9SPHN</name>
<feature type="transmembrane region" description="Helical" evidence="5">
    <location>
        <begin position="233"/>
        <end position="251"/>
    </location>
</feature>
<dbReference type="RefSeq" id="WP_221422432.1">
    <property type="nucleotide sequence ID" value="NZ_CP081297.1"/>
</dbReference>
<protein>
    <recommendedName>
        <fullName evidence="5">Probable membrane transporter protein</fullName>
    </recommendedName>
</protein>